<keyword evidence="2" id="KW-0255">Endonuclease</keyword>
<evidence type="ECO:0000313" key="3">
    <source>
        <dbReference type="Proteomes" id="UP000182544"/>
    </source>
</evidence>
<dbReference type="Gene3D" id="3.30.870.10">
    <property type="entry name" value="Endonuclease Chain A"/>
    <property type="match status" value="1"/>
</dbReference>
<dbReference type="AlphaFoldDB" id="A0A1K2IRY4"/>
<dbReference type="Pfam" id="PF09565">
    <property type="entry name" value="RE_NgoFVII"/>
    <property type="match status" value="1"/>
</dbReference>
<dbReference type="Proteomes" id="UP000182544">
    <property type="component" value="Unassembled WGS sequence"/>
</dbReference>
<sequence length="399" mass="46521">MKIITTPNKLEKEFLKSLDNYSNYYWTTAWASSKSEPFKKLIENNHKISKIVVGIHFYQTHPEFIETFLDNKNVRFIKQPSGTFHPKLFVFFNNSQDWKIILGSANFTKSAFTENTEISTVITPKDLNSNEVLETTFSFIEKTWNDAKYFDKKELEDYKTVWKNQKPKRDSLSGNYGNTKITNNKPIHQASIVNMKWNDFVENVKNAEYHSLNARIGVLDVCRELFNKSNSFSDLTKDERKFIAGVPNKLNVKEGIEWAYFGSMKGNGKFNKQIGENNIEISNALDEIPLFGQITKNHFNKFIVHFKNVFPGKNLITASRLLAMKRPDVFVCLSSKNKTSISQNFGIIKSRLDYESYWEDIIMRIYDSEWWLNPNPKDNIEKKISQGRSAFLDALYYEE</sequence>
<dbReference type="GO" id="GO:0004519">
    <property type="term" value="F:endonuclease activity"/>
    <property type="evidence" value="ECO:0007669"/>
    <property type="project" value="UniProtKB-KW"/>
</dbReference>
<dbReference type="InterPro" id="IPR019065">
    <property type="entry name" value="RE_NgoFVII_N"/>
</dbReference>
<accession>A0A1K2IRY4</accession>
<evidence type="ECO:0000313" key="2">
    <source>
        <dbReference type="EMBL" id="SFZ95220.1"/>
    </source>
</evidence>
<proteinExistence type="predicted"/>
<organism evidence="2 3">
    <name type="scientific">Flaviramulus basaltis</name>
    <dbReference type="NCBI Taxonomy" id="369401"/>
    <lineage>
        <taxon>Bacteria</taxon>
        <taxon>Pseudomonadati</taxon>
        <taxon>Bacteroidota</taxon>
        <taxon>Flavobacteriia</taxon>
        <taxon>Flavobacteriales</taxon>
        <taxon>Flavobacteriaceae</taxon>
        <taxon>Flaviramulus</taxon>
    </lineage>
</organism>
<keyword evidence="2" id="KW-0378">Hydrolase</keyword>
<gene>
    <name evidence="2" type="ORF">SAMN05428642_1173</name>
</gene>
<dbReference type="OrthoDB" id="1227404at2"/>
<dbReference type="CDD" id="cd09117">
    <property type="entry name" value="PLDc_Bfil_DEXD_like"/>
    <property type="match status" value="1"/>
</dbReference>
<protein>
    <submittedName>
        <fullName evidence="2">NgoFVII restriction endonuclease</fullName>
    </submittedName>
</protein>
<keyword evidence="3" id="KW-1185">Reference proteome</keyword>
<evidence type="ECO:0000259" key="1">
    <source>
        <dbReference type="Pfam" id="PF09565"/>
    </source>
</evidence>
<keyword evidence="2" id="KW-0540">Nuclease</keyword>
<dbReference type="SUPFAM" id="SSF56024">
    <property type="entry name" value="Phospholipase D/nuclease"/>
    <property type="match status" value="1"/>
</dbReference>
<dbReference type="EMBL" id="FPKV01000017">
    <property type="protein sequence ID" value="SFZ95220.1"/>
    <property type="molecule type" value="Genomic_DNA"/>
</dbReference>
<name>A0A1K2IRY4_9FLAO</name>
<reference evidence="2 3" key="1">
    <citation type="submission" date="2016-10" db="EMBL/GenBank/DDBJ databases">
        <authorList>
            <person name="de Groot N.N."/>
        </authorList>
    </citation>
    <scope>NUCLEOTIDE SEQUENCE [LARGE SCALE GENOMIC DNA]</scope>
    <source>
        <strain evidence="2 3">DSM 18180</strain>
    </source>
</reference>
<feature type="domain" description="Restriction endonuclease type II NgoFVII N-terminal" evidence="1">
    <location>
        <begin position="38"/>
        <end position="129"/>
    </location>
</feature>
<dbReference type="RefSeq" id="WP_072403793.1">
    <property type="nucleotide sequence ID" value="NZ_FPKV01000017.1"/>
</dbReference>